<dbReference type="InterPro" id="IPR006680">
    <property type="entry name" value="Amidohydro-rel"/>
</dbReference>
<reference evidence="3" key="1">
    <citation type="journal article" date="2021" name="PeerJ">
        <title>Extensive microbial diversity within the chicken gut microbiome revealed by metagenomics and culture.</title>
        <authorList>
            <person name="Gilroy R."/>
            <person name="Ravi A."/>
            <person name="Getino M."/>
            <person name="Pursley I."/>
            <person name="Horton D.L."/>
            <person name="Alikhan N.F."/>
            <person name="Baker D."/>
            <person name="Gharbi K."/>
            <person name="Hall N."/>
            <person name="Watson M."/>
            <person name="Adriaenssens E.M."/>
            <person name="Foster-Nyarko E."/>
            <person name="Jarju S."/>
            <person name="Secka A."/>
            <person name="Antonio M."/>
            <person name="Oren A."/>
            <person name="Chaudhuri R.R."/>
            <person name="La Ragione R."/>
            <person name="Hildebrand F."/>
            <person name="Pallen M.J."/>
        </authorList>
    </citation>
    <scope>NUCLEOTIDE SEQUENCE</scope>
    <source>
        <strain evidence="3">5032</strain>
    </source>
</reference>
<organism evidence="3 4">
    <name type="scientific">Candidatus Desulfovibrio intestinavium</name>
    <dbReference type="NCBI Taxonomy" id="2838534"/>
    <lineage>
        <taxon>Bacteria</taxon>
        <taxon>Pseudomonadati</taxon>
        <taxon>Thermodesulfobacteriota</taxon>
        <taxon>Desulfovibrionia</taxon>
        <taxon>Desulfovibrionales</taxon>
        <taxon>Desulfovibrionaceae</taxon>
        <taxon>Desulfovibrio</taxon>
    </lineage>
</organism>
<dbReference type="PANTHER" id="PTHR43794:SF11">
    <property type="entry name" value="AMIDOHYDROLASE-RELATED DOMAIN-CONTAINING PROTEIN"/>
    <property type="match status" value="1"/>
</dbReference>
<comment type="caution">
    <text evidence="3">The sequence shown here is derived from an EMBL/GenBank/DDBJ whole genome shotgun (WGS) entry which is preliminary data.</text>
</comment>
<evidence type="ECO:0000256" key="1">
    <source>
        <dbReference type="ARBA" id="ARBA00022801"/>
    </source>
</evidence>
<dbReference type="Proteomes" id="UP000823821">
    <property type="component" value="Unassembled WGS sequence"/>
</dbReference>
<dbReference type="InterPro" id="IPR050287">
    <property type="entry name" value="MTA/SAH_deaminase"/>
</dbReference>
<gene>
    <name evidence="3" type="ORF">H9784_08135</name>
</gene>
<protein>
    <submittedName>
        <fullName evidence="3">Amidohydrolase family protein</fullName>
    </submittedName>
</protein>
<sequence>MTKATVIRARGMVTLAGEGPARGEQLFAPLRRLDDAALVLVNGRVEEATGWKRCSPPPGAEVRDLGEVCLAPGVINAHCHLQLSHLAGRTRWGGGFSVWLESLIPLLREPLSAGAVAGACEDMAARGTAHVGDVAGEGLALTDAAARRAGLGITHFCEWFGMDAPFIDGGRPWPPRCREALERSSVPVTDVSVPLEARCAPAGHALYSTAPEVLREARQWCLEQGRVFALHLAESAEETSLLLEGGGPLFEVYDGIVLPDDWRHPGLRPLALAMKLGLVGEGTLAVHGVQLDPQEMAVLAASGAALCLCPRSNAHLAVGDAPFSSAVENGVLCCLGTDGLTSNTDLDVRQEAVFLRERCDAPPEALLRMLTVNAAAALRLPRAGRLERGAPGAFCLLPESLCF</sequence>
<evidence type="ECO:0000313" key="3">
    <source>
        <dbReference type="EMBL" id="HJA79514.1"/>
    </source>
</evidence>
<dbReference type="InterPro" id="IPR032466">
    <property type="entry name" value="Metal_Hydrolase"/>
</dbReference>
<accession>A0A9D2KRE8</accession>
<feature type="domain" description="Amidohydrolase-related" evidence="2">
    <location>
        <begin position="70"/>
        <end position="394"/>
    </location>
</feature>
<dbReference type="PANTHER" id="PTHR43794">
    <property type="entry name" value="AMINOHYDROLASE SSNA-RELATED"/>
    <property type="match status" value="1"/>
</dbReference>
<evidence type="ECO:0000313" key="4">
    <source>
        <dbReference type="Proteomes" id="UP000823821"/>
    </source>
</evidence>
<dbReference type="Pfam" id="PF01979">
    <property type="entry name" value="Amidohydro_1"/>
    <property type="match status" value="1"/>
</dbReference>
<dbReference type="AlphaFoldDB" id="A0A9D2KRE8"/>
<evidence type="ECO:0000259" key="2">
    <source>
        <dbReference type="Pfam" id="PF01979"/>
    </source>
</evidence>
<dbReference type="EMBL" id="DWZD01000046">
    <property type="protein sequence ID" value="HJA79514.1"/>
    <property type="molecule type" value="Genomic_DNA"/>
</dbReference>
<name>A0A9D2KRE8_9BACT</name>
<reference evidence="3" key="2">
    <citation type="submission" date="2021-04" db="EMBL/GenBank/DDBJ databases">
        <authorList>
            <person name="Gilroy R."/>
        </authorList>
    </citation>
    <scope>NUCLEOTIDE SEQUENCE</scope>
    <source>
        <strain evidence="3">5032</strain>
    </source>
</reference>
<dbReference type="SUPFAM" id="SSF51338">
    <property type="entry name" value="Composite domain of metallo-dependent hydrolases"/>
    <property type="match status" value="1"/>
</dbReference>
<keyword evidence="1" id="KW-0378">Hydrolase</keyword>
<dbReference type="GO" id="GO:0016810">
    <property type="term" value="F:hydrolase activity, acting on carbon-nitrogen (but not peptide) bonds"/>
    <property type="evidence" value="ECO:0007669"/>
    <property type="project" value="InterPro"/>
</dbReference>
<dbReference type="Gene3D" id="3.20.20.140">
    <property type="entry name" value="Metal-dependent hydrolases"/>
    <property type="match status" value="1"/>
</dbReference>
<dbReference type="InterPro" id="IPR011059">
    <property type="entry name" value="Metal-dep_hydrolase_composite"/>
</dbReference>
<proteinExistence type="predicted"/>
<dbReference type="SUPFAM" id="SSF51556">
    <property type="entry name" value="Metallo-dependent hydrolases"/>
    <property type="match status" value="1"/>
</dbReference>